<feature type="compositionally biased region" description="Low complexity" evidence="1">
    <location>
        <begin position="101"/>
        <end position="114"/>
    </location>
</feature>
<dbReference type="RefSeq" id="XP_003064817.1">
    <property type="nucleotide sequence ID" value="XM_003064771.1"/>
</dbReference>
<feature type="region of interest" description="Disordered" evidence="1">
    <location>
        <begin position="433"/>
        <end position="453"/>
    </location>
</feature>
<evidence type="ECO:0000313" key="2">
    <source>
        <dbReference type="EMBL" id="EEH51151.1"/>
    </source>
</evidence>
<feature type="region of interest" description="Disordered" evidence="1">
    <location>
        <begin position="75"/>
        <end position="115"/>
    </location>
</feature>
<organism evidence="3">
    <name type="scientific">Micromonas pusilla (strain CCMP1545)</name>
    <name type="common">Picoplanktonic green alga</name>
    <dbReference type="NCBI Taxonomy" id="564608"/>
    <lineage>
        <taxon>Eukaryota</taxon>
        <taxon>Viridiplantae</taxon>
        <taxon>Chlorophyta</taxon>
        <taxon>Mamiellophyceae</taxon>
        <taxon>Mamiellales</taxon>
        <taxon>Mamiellaceae</taxon>
        <taxon>Micromonas</taxon>
    </lineage>
</organism>
<dbReference type="AlphaFoldDB" id="C1N9Y9"/>
<accession>C1N9Y9</accession>
<sequence>MSLPNLPALSSVEDASVFMGRFGGIRSVGPTISMRIFENRNVDSWETLEGRFSARIIMQLRDRYVIPNVSAVQDAPALETPDREDVAPGSPSVESEIEAVSSPETTPVTTPSPRSLEEADVTPEWEFDCHVDGTGCHALEGGWTKLWKDCVNAAPAAAAANGGEPSPLRDWNATNVRYPCPGQGCTKRLTLDNDSHGAHVRLKRLVIADGNRWDHAYVVIPTCSKCNTSYNDLTRECIAVKVADLDEKVYVGSITQDGHTVHKLENVEPVVEFPAEDVEGSVGLKHLDDEQLKVLKEYLIVWMENRVPRLDTDHPDAISLFSEVRILFSRLMVSRKKGESESDILKLLKPQKKDLLNHEAFGRHSDLSEDLVRHLDKKLMEQCREKRGAFKLFGDTPGRYTRSGASRSERVTLNFDNDATDGFIRKLVTPPNTSMSPNELEEWKNRSKQPGEWKGRNNIVLKVRGTEQRY</sequence>
<reference evidence="2 3" key="1">
    <citation type="journal article" date="2009" name="Science">
        <title>Green evolution and dynamic adaptations revealed by genomes of the marine picoeukaryotes Micromonas.</title>
        <authorList>
            <person name="Worden A.Z."/>
            <person name="Lee J.H."/>
            <person name="Mock T."/>
            <person name="Rouze P."/>
            <person name="Simmons M.P."/>
            <person name="Aerts A.L."/>
            <person name="Allen A.E."/>
            <person name="Cuvelier M.L."/>
            <person name="Derelle E."/>
            <person name="Everett M.V."/>
            <person name="Foulon E."/>
            <person name="Grimwood J."/>
            <person name="Gundlach H."/>
            <person name="Henrissat B."/>
            <person name="Napoli C."/>
            <person name="McDonald S.M."/>
            <person name="Parker M.S."/>
            <person name="Rombauts S."/>
            <person name="Salamov A."/>
            <person name="Von Dassow P."/>
            <person name="Badger J.H."/>
            <person name="Coutinho P.M."/>
            <person name="Demir E."/>
            <person name="Dubchak I."/>
            <person name="Gentemann C."/>
            <person name="Eikrem W."/>
            <person name="Gready J.E."/>
            <person name="John U."/>
            <person name="Lanier W."/>
            <person name="Lindquist E.A."/>
            <person name="Lucas S."/>
            <person name="Mayer K.F."/>
            <person name="Moreau H."/>
            <person name="Not F."/>
            <person name="Otillar R."/>
            <person name="Panaud O."/>
            <person name="Pangilinan J."/>
            <person name="Paulsen I."/>
            <person name="Piegu B."/>
            <person name="Poliakov A."/>
            <person name="Robbens S."/>
            <person name="Schmutz J."/>
            <person name="Toulza E."/>
            <person name="Wyss T."/>
            <person name="Zelensky A."/>
            <person name="Zhou K."/>
            <person name="Armbrust E.V."/>
            <person name="Bhattacharya D."/>
            <person name="Goodenough U.W."/>
            <person name="Van de Peer Y."/>
            <person name="Grigoriev I.V."/>
        </authorList>
    </citation>
    <scope>NUCLEOTIDE SEQUENCE [LARGE SCALE GENOMIC DNA]</scope>
    <source>
        <strain evidence="2 3">CCMP1545</strain>
    </source>
</reference>
<name>C1N9Y9_MICPC</name>
<dbReference type="EMBL" id="GG663752">
    <property type="protein sequence ID" value="EEH51151.1"/>
    <property type="molecule type" value="Genomic_DNA"/>
</dbReference>
<proteinExistence type="predicted"/>
<dbReference type="Proteomes" id="UP000001876">
    <property type="component" value="Unassembled WGS sequence"/>
</dbReference>
<gene>
    <name evidence="2" type="ORF">MICPUCDRAFT_54693</name>
</gene>
<feature type="compositionally biased region" description="Basic and acidic residues" evidence="1">
    <location>
        <begin position="441"/>
        <end position="453"/>
    </location>
</feature>
<protein>
    <submittedName>
        <fullName evidence="2">Predicted protein</fullName>
    </submittedName>
</protein>
<evidence type="ECO:0000313" key="3">
    <source>
        <dbReference type="Proteomes" id="UP000001876"/>
    </source>
</evidence>
<dbReference type="GeneID" id="9690139"/>
<dbReference type="KEGG" id="mpp:MICPUCDRAFT_54693"/>
<keyword evidence="3" id="KW-1185">Reference proteome</keyword>
<evidence type="ECO:0000256" key="1">
    <source>
        <dbReference type="SAM" id="MobiDB-lite"/>
    </source>
</evidence>